<evidence type="ECO:0000259" key="3">
    <source>
        <dbReference type="PROSITE" id="PS51186"/>
    </source>
</evidence>
<evidence type="ECO:0000313" key="5">
    <source>
        <dbReference type="Proteomes" id="UP000809431"/>
    </source>
</evidence>
<keyword evidence="1" id="KW-0808">Transferase</keyword>
<evidence type="ECO:0000313" key="4">
    <source>
        <dbReference type="EMBL" id="MBM3114736.1"/>
    </source>
</evidence>
<dbReference type="Proteomes" id="UP000809431">
    <property type="component" value="Unassembled WGS sequence"/>
</dbReference>
<comment type="caution">
    <text evidence="4">The sequence shown here is derived from an EMBL/GenBank/DDBJ whole genome shotgun (WGS) entry which is preliminary data.</text>
</comment>
<dbReference type="RefSeq" id="WP_203536404.1">
    <property type="nucleotide sequence ID" value="NZ_JAESND010000001.1"/>
</dbReference>
<dbReference type="SUPFAM" id="SSF55729">
    <property type="entry name" value="Acyl-CoA N-acyltransferases (Nat)"/>
    <property type="match status" value="1"/>
</dbReference>
<dbReference type="Pfam" id="PF00583">
    <property type="entry name" value="Acetyltransf_1"/>
    <property type="match status" value="1"/>
</dbReference>
<evidence type="ECO:0000256" key="1">
    <source>
        <dbReference type="ARBA" id="ARBA00022679"/>
    </source>
</evidence>
<evidence type="ECO:0000256" key="2">
    <source>
        <dbReference type="ARBA" id="ARBA00023315"/>
    </source>
</evidence>
<dbReference type="InterPro" id="IPR016181">
    <property type="entry name" value="Acyl_CoA_acyltransferase"/>
</dbReference>
<dbReference type="InterPro" id="IPR000182">
    <property type="entry name" value="GNAT_dom"/>
</dbReference>
<dbReference type="PANTHER" id="PTHR10545">
    <property type="entry name" value="DIAMINE N-ACETYLTRANSFERASE"/>
    <property type="match status" value="1"/>
</dbReference>
<dbReference type="InterPro" id="IPR051016">
    <property type="entry name" value="Diverse_Substrate_AcTransf"/>
</dbReference>
<sequence length="159" mass="17870">MRFSIRPAAPDDVAEILTMVRELAEFEQLSHLVTGSVEKLHEDLFGAHPACECLIGEADGETAAFALYFHNYSTFLTRRGLYLEDLYVRPAYRGRGYAKAIMVHLAQLARERGCGRFEWSVLDWNANAIAFYQSIGATVLPDWRVCRVTGPALETLASR</sequence>
<gene>
    <name evidence="4" type="ORF">JMJ54_02740</name>
</gene>
<feature type="domain" description="N-acetyltransferase" evidence="3">
    <location>
        <begin position="3"/>
        <end position="159"/>
    </location>
</feature>
<dbReference type="Gene3D" id="3.40.630.30">
    <property type="match status" value="1"/>
</dbReference>
<dbReference type="PANTHER" id="PTHR10545:SF29">
    <property type="entry name" value="GH14572P-RELATED"/>
    <property type="match status" value="1"/>
</dbReference>
<accession>A0ABS2BGL5</accession>
<dbReference type="PROSITE" id="PS51186">
    <property type="entry name" value="GNAT"/>
    <property type="match status" value="1"/>
</dbReference>
<organism evidence="4 5">
    <name type="scientific">Jeongeupia naejangsanensis</name>
    <dbReference type="NCBI Taxonomy" id="613195"/>
    <lineage>
        <taxon>Bacteria</taxon>
        <taxon>Pseudomonadati</taxon>
        <taxon>Pseudomonadota</taxon>
        <taxon>Betaproteobacteria</taxon>
        <taxon>Neisseriales</taxon>
        <taxon>Chitinibacteraceae</taxon>
        <taxon>Jeongeupia</taxon>
    </lineage>
</organism>
<protein>
    <submittedName>
        <fullName evidence="4">GNAT family N-acetyltransferase</fullName>
    </submittedName>
</protein>
<proteinExistence type="predicted"/>
<dbReference type="EMBL" id="JAESND010000001">
    <property type="protein sequence ID" value="MBM3114736.1"/>
    <property type="molecule type" value="Genomic_DNA"/>
</dbReference>
<keyword evidence="2" id="KW-0012">Acyltransferase</keyword>
<keyword evidence="5" id="KW-1185">Reference proteome</keyword>
<name>A0ABS2BGL5_9NEIS</name>
<dbReference type="CDD" id="cd04301">
    <property type="entry name" value="NAT_SF"/>
    <property type="match status" value="1"/>
</dbReference>
<reference evidence="4 5" key="1">
    <citation type="submission" date="2021-01" db="EMBL/GenBank/DDBJ databases">
        <title>Draft Genome Sequence and Polyhydroxyalkanoate Biosynthetic Potential of Jeongeupia naejangsanensis Type Strain DSM 24253.</title>
        <authorList>
            <person name="Turrini P."/>
            <person name="Artuso I."/>
            <person name="Lugli G.A."/>
            <person name="Frangipani E."/>
            <person name="Ventura M."/>
            <person name="Visca P."/>
        </authorList>
    </citation>
    <scope>NUCLEOTIDE SEQUENCE [LARGE SCALE GENOMIC DNA]</scope>
    <source>
        <strain evidence="4 5">DSM 24253</strain>
    </source>
</reference>